<organism evidence="7 8">
    <name type="scientific">Rhynchophorus ferrugineus</name>
    <name type="common">Red palm weevil</name>
    <name type="synonym">Curculio ferrugineus</name>
    <dbReference type="NCBI Taxonomy" id="354439"/>
    <lineage>
        <taxon>Eukaryota</taxon>
        <taxon>Metazoa</taxon>
        <taxon>Ecdysozoa</taxon>
        <taxon>Arthropoda</taxon>
        <taxon>Hexapoda</taxon>
        <taxon>Insecta</taxon>
        <taxon>Pterygota</taxon>
        <taxon>Neoptera</taxon>
        <taxon>Endopterygota</taxon>
        <taxon>Coleoptera</taxon>
        <taxon>Polyphaga</taxon>
        <taxon>Cucujiformia</taxon>
        <taxon>Curculionidae</taxon>
        <taxon>Dryophthorinae</taxon>
        <taxon>Rhynchophorus</taxon>
    </lineage>
</organism>
<accession>A0A834M9Y3</accession>
<dbReference type="Proteomes" id="UP000625711">
    <property type="component" value="Unassembled WGS sequence"/>
</dbReference>
<keyword evidence="2" id="KW-0479">Metal-binding</keyword>
<dbReference type="InterPro" id="IPR001841">
    <property type="entry name" value="Znf_RING"/>
</dbReference>
<dbReference type="InterPro" id="IPR013083">
    <property type="entry name" value="Znf_RING/FYVE/PHD"/>
</dbReference>
<dbReference type="SUPFAM" id="SSF57850">
    <property type="entry name" value="RING/U-box"/>
    <property type="match status" value="1"/>
</dbReference>
<dbReference type="CDD" id="cd16545">
    <property type="entry name" value="RING-HC_RNF141"/>
    <property type="match status" value="1"/>
</dbReference>
<dbReference type="EMBL" id="JAACXV010013877">
    <property type="protein sequence ID" value="KAF7271935.1"/>
    <property type="molecule type" value="Genomic_DNA"/>
</dbReference>
<evidence type="ECO:0000256" key="5">
    <source>
        <dbReference type="PROSITE-ProRule" id="PRU00175"/>
    </source>
</evidence>
<proteinExistence type="predicted"/>
<sequence length="201" mass="23011">MGDVVSQIVSDEPTTLLTPVIYSLRHEEFLDLLFEINNFSKRSLTTDGHQLVFAVKKDTDTTVFWKATVQIACAKVDTATKKVLSYRLLTLSEFLKVFKNFQCQTSAVVESKKQMNLADILENVDLGACSDSLDDCVICFERKPDLTLPCTHSFCTQCIEEWNELHDTCPLCRERLESTNDTWYRISNIFAADSQLIHYFM</sequence>
<dbReference type="InterPro" id="IPR017907">
    <property type="entry name" value="Znf_RING_CS"/>
</dbReference>
<dbReference type="GO" id="GO:0004842">
    <property type="term" value="F:ubiquitin-protein transferase activity"/>
    <property type="evidence" value="ECO:0007669"/>
    <property type="project" value="TreeGrafter"/>
</dbReference>
<evidence type="ECO:0000256" key="4">
    <source>
        <dbReference type="ARBA" id="ARBA00022833"/>
    </source>
</evidence>
<comment type="caution">
    <text evidence="7">The sequence shown here is derived from an EMBL/GenBank/DDBJ whole genome shotgun (WGS) entry which is preliminary data.</text>
</comment>
<dbReference type="PROSITE" id="PS00518">
    <property type="entry name" value="ZF_RING_1"/>
    <property type="match status" value="1"/>
</dbReference>
<evidence type="ECO:0000313" key="7">
    <source>
        <dbReference type="EMBL" id="KAF7271935.1"/>
    </source>
</evidence>
<evidence type="ECO:0000259" key="6">
    <source>
        <dbReference type="PROSITE" id="PS50089"/>
    </source>
</evidence>
<dbReference type="GO" id="GO:0051865">
    <property type="term" value="P:protein autoubiquitination"/>
    <property type="evidence" value="ECO:0007669"/>
    <property type="project" value="TreeGrafter"/>
</dbReference>
<dbReference type="PROSITE" id="PS50089">
    <property type="entry name" value="ZF_RING_2"/>
    <property type="match status" value="1"/>
</dbReference>
<dbReference type="AlphaFoldDB" id="A0A834M9Y3"/>
<keyword evidence="3 5" id="KW-0863">Zinc-finger</keyword>
<evidence type="ECO:0000256" key="2">
    <source>
        <dbReference type="ARBA" id="ARBA00022723"/>
    </source>
</evidence>
<evidence type="ECO:0000256" key="1">
    <source>
        <dbReference type="ARBA" id="ARBA00022017"/>
    </source>
</evidence>
<dbReference type="Gene3D" id="3.30.40.10">
    <property type="entry name" value="Zinc/RING finger domain, C3HC4 (zinc finger)"/>
    <property type="match status" value="1"/>
</dbReference>
<name>A0A834M9Y3_RHYFE</name>
<reference evidence="7" key="1">
    <citation type="submission" date="2020-08" db="EMBL/GenBank/DDBJ databases">
        <title>Genome sequencing and assembly of the red palm weevil Rhynchophorus ferrugineus.</title>
        <authorList>
            <person name="Dias G.B."/>
            <person name="Bergman C.M."/>
            <person name="Manee M."/>
        </authorList>
    </citation>
    <scope>NUCLEOTIDE SEQUENCE</scope>
    <source>
        <strain evidence="7">AA-2017</strain>
        <tissue evidence="7">Whole larva</tissue>
    </source>
</reference>
<dbReference type="OrthoDB" id="1630758at2759"/>
<keyword evidence="8" id="KW-1185">Reference proteome</keyword>
<evidence type="ECO:0000256" key="3">
    <source>
        <dbReference type="ARBA" id="ARBA00022771"/>
    </source>
</evidence>
<dbReference type="PANTHER" id="PTHR12109:SF3">
    <property type="entry name" value="RING FINGER PROTEIN 141"/>
    <property type="match status" value="1"/>
</dbReference>
<dbReference type="InterPro" id="IPR043400">
    <property type="entry name" value="RING-HC_RNF141"/>
</dbReference>
<gene>
    <name evidence="7" type="ORF">GWI33_015233</name>
</gene>
<dbReference type="GO" id="GO:0008270">
    <property type="term" value="F:zinc ion binding"/>
    <property type="evidence" value="ECO:0007669"/>
    <property type="project" value="UniProtKB-KW"/>
</dbReference>
<dbReference type="SMART" id="SM00184">
    <property type="entry name" value="RING"/>
    <property type="match status" value="1"/>
</dbReference>
<keyword evidence="4" id="KW-0862">Zinc</keyword>
<feature type="domain" description="RING-type" evidence="6">
    <location>
        <begin position="136"/>
        <end position="173"/>
    </location>
</feature>
<protein>
    <recommendedName>
        <fullName evidence="1">RING finger protein 141</fullName>
    </recommendedName>
</protein>
<dbReference type="PANTHER" id="PTHR12109">
    <property type="entry name" value="RING FINGER PROTEIN 141-RELATED"/>
    <property type="match status" value="1"/>
</dbReference>
<dbReference type="Pfam" id="PF13920">
    <property type="entry name" value="zf-C3HC4_3"/>
    <property type="match status" value="1"/>
</dbReference>
<dbReference type="InterPro" id="IPR047126">
    <property type="entry name" value="RNF141-like"/>
</dbReference>
<evidence type="ECO:0000313" key="8">
    <source>
        <dbReference type="Proteomes" id="UP000625711"/>
    </source>
</evidence>